<dbReference type="InterPro" id="IPR050471">
    <property type="entry name" value="AB_hydrolase"/>
</dbReference>
<dbReference type="EMBL" id="JAUSUZ010000001">
    <property type="protein sequence ID" value="MDQ0370041.1"/>
    <property type="molecule type" value="Genomic_DNA"/>
</dbReference>
<name>A0AAE3W5P1_9ACTN</name>
<protein>
    <submittedName>
        <fullName evidence="2">Pimeloyl-ACP methyl ester carboxylesterase</fullName>
    </submittedName>
</protein>
<comment type="caution">
    <text evidence="2">The sequence shown here is derived from an EMBL/GenBank/DDBJ whole genome shotgun (WGS) entry which is preliminary data.</text>
</comment>
<accession>A0AAE3W5P1</accession>
<dbReference type="InterPro" id="IPR000073">
    <property type="entry name" value="AB_hydrolase_1"/>
</dbReference>
<keyword evidence="3" id="KW-1185">Reference proteome</keyword>
<dbReference type="InterPro" id="IPR029058">
    <property type="entry name" value="AB_hydrolase_fold"/>
</dbReference>
<evidence type="ECO:0000313" key="2">
    <source>
        <dbReference type="EMBL" id="MDQ0370041.1"/>
    </source>
</evidence>
<dbReference type="Pfam" id="PF00561">
    <property type="entry name" value="Abhydrolase_1"/>
    <property type="match status" value="1"/>
</dbReference>
<dbReference type="RefSeq" id="WP_307245709.1">
    <property type="nucleotide sequence ID" value="NZ_JAUSUZ010000001.1"/>
</dbReference>
<dbReference type="AlphaFoldDB" id="A0AAE3W5P1"/>
<dbReference type="Proteomes" id="UP001240236">
    <property type="component" value="Unassembled WGS sequence"/>
</dbReference>
<evidence type="ECO:0000259" key="1">
    <source>
        <dbReference type="Pfam" id="PF00561"/>
    </source>
</evidence>
<sequence length="294" mass="30459">MSTEAGEMMSTRDGRRLDVVVTGPAGGVPLVFHHGTPGAARPFGFLERAVHERGLRLVTFSRAGYGGSTRAPGRAVVDVAADVRDVLDRLGAPRCLVAGWSGGGPHALATAARLPERVTGALVVAGAAPYRADGLDFLAGMGADNVTEFSAAARGERELRSYLEKEAEGLRDTDAAGLIAGLSALLPPVDPAVLTGGFGVDLAAGLAEALRPGVDGWLDDDLALTGDWGFDLAEIAVPVHLWQGREDLMVPYAHGEWLAAHVPGVTAHLEPGEGHLSLLAGAFGRMLDALVTAR</sequence>
<dbReference type="GO" id="GO:0003824">
    <property type="term" value="F:catalytic activity"/>
    <property type="evidence" value="ECO:0007669"/>
    <property type="project" value="UniProtKB-ARBA"/>
</dbReference>
<proteinExistence type="predicted"/>
<dbReference type="PANTHER" id="PTHR43433:SF10">
    <property type="entry name" value="AB HYDROLASE-1 DOMAIN-CONTAINING PROTEIN"/>
    <property type="match status" value="1"/>
</dbReference>
<feature type="domain" description="AB hydrolase-1" evidence="1">
    <location>
        <begin position="29"/>
        <end position="126"/>
    </location>
</feature>
<dbReference type="PANTHER" id="PTHR43433">
    <property type="entry name" value="HYDROLASE, ALPHA/BETA FOLD FAMILY PROTEIN"/>
    <property type="match status" value="1"/>
</dbReference>
<evidence type="ECO:0000313" key="3">
    <source>
        <dbReference type="Proteomes" id="UP001240236"/>
    </source>
</evidence>
<gene>
    <name evidence="2" type="ORF">J2S42_006710</name>
</gene>
<reference evidence="2 3" key="1">
    <citation type="submission" date="2023-07" db="EMBL/GenBank/DDBJ databases">
        <title>Sequencing the genomes of 1000 actinobacteria strains.</title>
        <authorList>
            <person name="Klenk H.-P."/>
        </authorList>
    </citation>
    <scope>NUCLEOTIDE SEQUENCE [LARGE SCALE GENOMIC DNA]</scope>
    <source>
        <strain evidence="2 3">DSM 44709</strain>
    </source>
</reference>
<organism evidence="2 3">
    <name type="scientific">Catenuloplanes indicus</name>
    <dbReference type="NCBI Taxonomy" id="137267"/>
    <lineage>
        <taxon>Bacteria</taxon>
        <taxon>Bacillati</taxon>
        <taxon>Actinomycetota</taxon>
        <taxon>Actinomycetes</taxon>
        <taxon>Micromonosporales</taxon>
        <taxon>Micromonosporaceae</taxon>
        <taxon>Catenuloplanes</taxon>
    </lineage>
</organism>
<dbReference type="Gene3D" id="3.40.50.1820">
    <property type="entry name" value="alpha/beta hydrolase"/>
    <property type="match status" value="1"/>
</dbReference>
<dbReference type="SUPFAM" id="SSF53474">
    <property type="entry name" value="alpha/beta-Hydrolases"/>
    <property type="match status" value="1"/>
</dbReference>